<dbReference type="EMBL" id="LXER01000018">
    <property type="protein sequence ID" value="OAT31511.1"/>
    <property type="molecule type" value="Genomic_DNA"/>
</dbReference>
<name>A0A1B7IP90_9ENTR</name>
<sequence>MQAAVPLSALQTQAQIAEATGSINAMTQQQTIALGSEIARQSLGNQQGFSNVKDSVQNSFAVLNAGVQGVGSAVNIGTLTTAISIREDGDKTRALINSIDRDNLSRQLTVAENTITELRLHSGRRDDQHAIEIQMTNNQNQNQLQFQAQAQGLNWLQHGLAECNQYAKATNAQVNMGSGTLTGAAQTAAPVNAKL</sequence>
<accession>A0A1B7IP90</accession>
<gene>
    <name evidence="1" type="ORF">M975_2145</name>
</gene>
<reference evidence="1 2" key="1">
    <citation type="submission" date="2016-04" db="EMBL/GenBank/DDBJ databases">
        <title>ATOL: Assembling a taxonomically balanced genome-scale reconstruction of the evolutionary history of the Enterobacteriaceae.</title>
        <authorList>
            <person name="Plunkett G.III."/>
            <person name="Neeno-Eckwall E.C."/>
            <person name="Glasner J.D."/>
            <person name="Perna N.T."/>
        </authorList>
    </citation>
    <scope>NUCLEOTIDE SEQUENCE [LARGE SCALE GENOMIC DNA]</scope>
    <source>
        <strain evidence="1 2">ATCC 51605</strain>
    </source>
</reference>
<organism evidence="1 2">
    <name type="scientific">Buttiauxella brennerae ATCC 51605</name>
    <dbReference type="NCBI Taxonomy" id="1354251"/>
    <lineage>
        <taxon>Bacteria</taxon>
        <taxon>Pseudomonadati</taxon>
        <taxon>Pseudomonadota</taxon>
        <taxon>Gammaproteobacteria</taxon>
        <taxon>Enterobacterales</taxon>
        <taxon>Enterobacteriaceae</taxon>
        <taxon>Buttiauxella</taxon>
    </lineage>
</organism>
<keyword evidence="2" id="KW-1185">Reference proteome</keyword>
<dbReference type="Proteomes" id="UP000078410">
    <property type="component" value="Unassembled WGS sequence"/>
</dbReference>
<dbReference type="AlphaFoldDB" id="A0A1B7IP90"/>
<evidence type="ECO:0000313" key="2">
    <source>
        <dbReference type="Proteomes" id="UP000078410"/>
    </source>
</evidence>
<dbReference type="PATRIC" id="fig|1354251.4.peg.2222"/>
<comment type="caution">
    <text evidence="1">The sequence shown here is derived from an EMBL/GenBank/DDBJ whole genome shotgun (WGS) entry which is preliminary data.</text>
</comment>
<evidence type="ECO:0000313" key="1">
    <source>
        <dbReference type="EMBL" id="OAT31511.1"/>
    </source>
</evidence>
<protein>
    <submittedName>
        <fullName evidence="1">Phage protein</fullName>
    </submittedName>
</protein>
<proteinExistence type="predicted"/>